<feature type="compositionally biased region" description="Basic and acidic residues" evidence="1">
    <location>
        <begin position="42"/>
        <end position="55"/>
    </location>
</feature>
<protein>
    <submittedName>
        <fullName evidence="2">Uncharacterized protein</fullName>
    </submittedName>
</protein>
<feature type="compositionally biased region" description="Polar residues" evidence="1">
    <location>
        <begin position="69"/>
        <end position="80"/>
    </location>
</feature>
<feature type="region of interest" description="Disordered" evidence="1">
    <location>
        <begin position="15"/>
        <end position="80"/>
    </location>
</feature>
<comment type="caution">
    <text evidence="2">The sequence shown here is derived from an EMBL/GenBank/DDBJ whole genome shotgun (WGS) entry which is preliminary data.</text>
</comment>
<evidence type="ECO:0000313" key="3">
    <source>
        <dbReference type="Proteomes" id="UP001501721"/>
    </source>
</evidence>
<gene>
    <name evidence="2" type="ORF">GCM10010422_29020</name>
</gene>
<dbReference type="Proteomes" id="UP001501721">
    <property type="component" value="Unassembled WGS sequence"/>
</dbReference>
<evidence type="ECO:0000256" key="1">
    <source>
        <dbReference type="SAM" id="MobiDB-lite"/>
    </source>
</evidence>
<keyword evidence="3" id="KW-1185">Reference proteome</keyword>
<dbReference type="EMBL" id="BAAATL010000011">
    <property type="protein sequence ID" value="GAA2482318.1"/>
    <property type="molecule type" value="Genomic_DNA"/>
</dbReference>
<reference evidence="3" key="1">
    <citation type="journal article" date="2019" name="Int. J. Syst. Evol. Microbiol.">
        <title>The Global Catalogue of Microorganisms (GCM) 10K type strain sequencing project: providing services to taxonomists for standard genome sequencing and annotation.</title>
        <authorList>
            <consortium name="The Broad Institute Genomics Platform"/>
            <consortium name="The Broad Institute Genome Sequencing Center for Infectious Disease"/>
            <person name="Wu L."/>
            <person name="Ma J."/>
        </authorList>
    </citation>
    <scope>NUCLEOTIDE SEQUENCE [LARGE SCALE GENOMIC DNA]</scope>
    <source>
        <strain evidence="3">JCM 6923</strain>
    </source>
</reference>
<accession>A0ABP5YMQ9</accession>
<sequence>MRQRVSCARSHFCDPELARDTGVPGQKRRRRVTMKDAPPFTDSDKDRKRILDEPSSRISGFSDHHEISGPSNHITAPQAG</sequence>
<organism evidence="2 3">
    <name type="scientific">Streptomyces graminearus</name>
    <dbReference type="NCBI Taxonomy" id="284030"/>
    <lineage>
        <taxon>Bacteria</taxon>
        <taxon>Bacillati</taxon>
        <taxon>Actinomycetota</taxon>
        <taxon>Actinomycetes</taxon>
        <taxon>Kitasatosporales</taxon>
        <taxon>Streptomycetaceae</taxon>
        <taxon>Streptomyces</taxon>
    </lineage>
</organism>
<evidence type="ECO:0000313" key="2">
    <source>
        <dbReference type="EMBL" id="GAA2482318.1"/>
    </source>
</evidence>
<proteinExistence type="predicted"/>
<name>A0ABP5YMQ9_9ACTN</name>